<name>A0A0K1P816_9BACT</name>
<dbReference type="Pfam" id="PF02812">
    <property type="entry name" value="ELFV_dehydrog_N"/>
    <property type="match status" value="1"/>
</dbReference>
<evidence type="ECO:0000313" key="8">
    <source>
        <dbReference type="EMBL" id="AKU89678.1"/>
    </source>
</evidence>
<dbReference type="InterPro" id="IPR016211">
    <property type="entry name" value="Glu/Phe/Leu/Val/Trp_DH_bac/arc"/>
</dbReference>
<dbReference type="Gene3D" id="3.40.50.10860">
    <property type="entry name" value="Leucine Dehydrogenase, chain A, domain 1"/>
    <property type="match status" value="1"/>
</dbReference>
<dbReference type="PIRSF" id="PIRSF000188">
    <property type="entry name" value="Phe_leu_dh"/>
    <property type="match status" value="1"/>
</dbReference>
<evidence type="ECO:0000256" key="2">
    <source>
        <dbReference type="ARBA" id="ARBA00023002"/>
    </source>
</evidence>
<organism evidence="8 9">
    <name type="scientific">Vulgatibacter incomptus</name>
    <dbReference type="NCBI Taxonomy" id="1391653"/>
    <lineage>
        <taxon>Bacteria</taxon>
        <taxon>Pseudomonadati</taxon>
        <taxon>Myxococcota</taxon>
        <taxon>Myxococcia</taxon>
        <taxon>Myxococcales</taxon>
        <taxon>Cystobacterineae</taxon>
        <taxon>Vulgatibacteraceae</taxon>
        <taxon>Vulgatibacter</taxon>
    </lineage>
</organism>
<dbReference type="InterPro" id="IPR036291">
    <property type="entry name" value="NAD(P)-bd_dom_sf"/>
</dbReference>
<dbReference type="InterPro" id="IPR006096">
    <property type="entry name" value="Glu/Leu/Phe/Val/Trp_DH_C"/>
</dbReference>
<keyword evidence="2 6" id="KW-0560">Oxidoreductase</keyword>
<dbReference type="InterPro" id="IPR006095">
    <property type="entry name" value="Glu/Leu/Phe/Val/Trp_DH"/>
</dbReference>
<gene>
    <name evidence="8" type="ORF">AKJ08_0065</name>
</gene>
<protein>
    <submittedName>
        <fullName evidence="8">Leucine dehydrogenase</fullName>
    </submittedName>
</protein>
<dbReference type="Proteomes" id="UP000055590">
    <property type="component" value="Chromosome"/>
</dbReference>
<accession>A0A0K1P816</accession>
<dbReference type="PATRIC" id="fig|1391653.3.peg.71"/>
<dbReference type="PANTHER" id="PTHR42722:SF1">
    <property type="entry name" value="VALINE DEHYDROGENASE"/>
    <property type="match status" value="1"/>
</dbReference>
<dbReference type="SUPFAM" id="SSF51735">
    <property type="entry name" value="NAD(P)-binding Rossmann-fold domains"/>
    <property type="match status" value="1"/>
</dbReference>
<evidence type="ECO:0000259" key="7">
    <source>
        <dbReference type="SMART" id="SM00839"/>
    </source>
</evidence>
<dbReference type="GO" id="GO:0006520">
    <property type="term" value="P:amino acid metabolic process"/>
    <property type="evidence" value="ECO:0007669"/>
    <property type="project" value="InterPro"/>
</dbReference>
<evidence type="ECO:0000256" key="3">
    <source>
        <dbReference type="ARBA" id="ARBA00023027"/>
    </source>
</evidence>
<dbReference type="InterPro" id="IPR046346">
    <property type="entry name" value="Aminoacid_DH-like_N_sf"/>
</dbReference>
<dbReference type="OrthoDB" id="9803297at2"/>
<feature type="active site" description="Proton donor/acceptor" evidence="4">
    <location>
        <position position="81"/>
    </location>
</feature>
<dbReference type="GO" id="GO:0000166">
    <property type="term" value="F:nucleotide binding"/>
    <property type="evidence" value="ECO:0007669"/>
    <property type="project" value="UniProtKB-KW"/>
</dbReference>
<comment type="similarity">
    <text evidence="1 6">Belongs to the Glu/Leu/Phe/Val dehydrogenases family.</text>
</comment>
<evidence type="ECO:0000256" key="5">
    <source>
        <dbReference type="PIRSR" id="PIRSR000188-2"/>
    </source>
</evidence>
<dbReference type="EMBL" id="CP012332">
    <property type="protein sequence ID" value="AKU89678.1"/>
    <property type="molecule type" value="Genomic_DNA"/>
</dbReference>
<dbReference type="GO" id="GO:0016639">
    <property type="term" value="F:oxidoreductase activity, acting on the CH-NH2 group of donors, NAD or NADP as acceptor"/>
    <property type="evidence" value="ECO:0007669"/>
    <property type="project" value="InterPro"/>
</dbReference>
<dbReference type="PRINTS" id="PR00082">
    <property type="entry name" value="GLFDHDRGNASE"/>
</dbReference>
<reference evidence="8 9" key="1">
    <citation type="submission" date="2015-08" db="EMBL/GenBank/DDBJ databases">
        <authorList>
            <person name="Babu N.S."/>
            <person name="Beckwith C.J."/>
            <person name="Beseler K.G."/>
            <person name="Brison A."/>
            <person name="Carone J.V."/>
            <person name="Caskin T.P."/>
            <person name="Diamond M."/>
            <person name="Durham M.E."/>
            <person name="Foxe J.M."/>
            <person name="Go M."/>
            <person name="Henderson B.A."/>
            <person name="Jones I.B."/>
            <person name="McGettigan J.A."/>
            <person name="Micheletti S.J."/>
            <person name="Nasrallah M.E."/>
            <person name="Ortiz D."/>
            <person name="Piller C.R."/>
            <person name="Privatt S.R."/>
            <person name="Schneider S.L."/>
            <person name="Sharp S."/>
            <person name="Smith T.C."/>
            <person name="Stanton J.D."/>
            <person name="Ullery H.E."/>
            <person name="Wilson R.J."/>
            <person name="Serrano M.G."/>
            <person name="Buck G."/>
            <person name="Lee V."/>
            <person name="Wang Y."/>
            <person name="Carvalho R."/>
            <person name="Voegtly L."/>
            <person name="Shi R."/>
            <person name="Duckworth R."/>
            <person name="Johnson A."/>
            <person name="Loviza R."/>
            <person name="Walstead R."/>
            <person name="Shah Z."/>
            <person name="Kiflezghi M."/>
            <person name="Wade K."/>
            <person name="Ball S.L."/>
            <person name="Bradley K.W."/>
            <person name="Asai D.J."/>
            <person name="Bowman C.A."/>
            <person name="Russell D.A."/>
            <person name="Pope W.H."/>
            <person name="Jacobs-Sera D."/>
            <person name="Hendrix R.W."/>
            <person name="Hatfull G.F."/>
        </authorList>
    </citation>
    <scope>NUCLEOTIDE SEQUENCE [LARGE SCALE GENOMIC DNA]</scope>
    <source>
        <strain evidence="8 9">DSM 27710</strain>
    </source>
</reference>
<evidence type="ECO:0000256" key="4">
    <source>
        <dbReference type="PIRSR" id="PIRSR000188-1"/>
    </source>
</evidence>
<keyword evidence="3 5" id="KW-0520">NAD</keyword>
<feature type="domain" description="Glutamate/phenylalanine/leucine/valine/L-tryptophan dehydrogenase C-terminal" evidence="7">
    <location>
        <begin position="145"/>
        <end position="352"/>
    </location>
</feature>
<dbReference type="RefSeq" id="WP_050724239.1">
    <property type="nucleotide sequence ID" value="NZ_CP012332.1"/>
</dbReference>
<keyword evidence="9" id="KW-1185">Reference proteome</keyword>
<dbReference type="CDD" id="cd01075">
    <property type="entry name" value="NAD_bind_Leu_Phe_Val_DH"/>
    <property type="match status" value="1"/>
</dbReference>
<evidence type="ECO:0000256" key="6">
    <source>
        <dbReference type="RuleBase" id="RU004417"/>
    </source>
</evidence>
<dbReference type="KEGG" id="vin:AKJ08_0065"/>
<dbReference type="STRING" id="1391653.AKJ08_0065"/>
<dbReference type="AlphaFoldDB" id="A0A0K1P816"/>
<dbReference type="SMART" id="SM00839">
    <property type="entry name" value="ELFV_dehydrog"/>
    <property type="match status" value="1"/>
</dbReference>
<feature type="binding site" evidence="5">
    <location>
        <begin position="181"/>
        <end position="186"/>
    </location>
    <ligand>
        <name>NAD(+)</name>
        <dbReference type="ChEBI" id="CHEBI:57540"/>
    </ligand>
</feature>
<dbReference type="SUPFAM" id="SSF53223">
    <property type="entry name" value="Aminoacid dehydrogenase-like, N-terminal domain"/>
    <property type="match status" value="1"/>
</dbReference>
<proteinExistence type="inferred from homology"/>
<sequence length="354" mass="37638">MELFKAMSDKAYEAVHFFHDAETGLRAIIAIHDTTFGPALGGARALSTYANEEAALVDALRLARGMTYKAALAGLPLGGGKSVIMLPKTPFDRAALFTAFGRAIESIGGRYITAEDSGTSTEDMDSIRRGTSHVVGLAKSRGGSGDPSPFTAFGVLRGIQAVAKFSLGRSDLEGLKVSILGVGHVGFPLARLLKEQGAELWVADINDESVRRAQDELGAKAVPTSDLPGLDVDVFAPCALGGSINDQTLPMLRCKAVVGSANNQLLEERHGVELQKRGIVYAPDYLVNAGGLINVALEVDGYDEKKSRELCSAIYDTMYMILERAKAEGSRPEVVADRIVEERLASAKKAKAIA</sequence>
<dbReference type="InterPro" id="IPR006097">
    <property type="entry name" value="Glu/Leu/Phe/Val/Trp_DH_dimer"/>
</dbReference>
<dbReference type="Pfam" id="PF00208">
    <property type="entry name" value="ELFV_dehydrog"/>
    <property type="match status" value="1"/>
</dbReference>
<keyword evidence="5" id="KW-0547">Nucleotide-binding</keyword>
<evidence type="ECO:0000256" key="1">
    <source>
        <dbReference type="ARBA" id="ARBA00006382"/>
    </source>
</evidence>
<dbReference type="PANTHER" id="PTHR42722">
    <property type="entry name" value="LEUCINE DEHYDROGENASE"/>
    <property type="match status" value="1"/>
</dbReference>
<dbReference type="Gene3D" id="3.40.50.720">
    <property type="entry name" value="NAD(P)-binding Rossmann-like Domain"/>
    <property type="match status" value="1"/>
</dbReference>
<evidence type="ECO:0000313" key="9">
    <source>
        <dbReference type="Proteomes" id="UP000055590"/>
    </source>
</evidence>